<proteinExistence type="predicted"/>
<reference evidence="1" key="1">
    <citation type="submission" date="2023-04" db="EMBL/GenBank/DDBJ databases">
        <authorList>
            <person name="Vijverberg K."/>
            <person name="Xiong W."/>
            <person name="Schranz E."/>
        </authorList>
    </citation>
    <scope>NUCLEOTIDE SEQUENCE</scope>
</reference>
<name>A0AA35Z5H7_LACSI</name>
<evidence type="ECO:0000313" key="2">
    <source>
        <dbReference type="Proteomes" id="UP001177003"/>
    </source>
</evidence>
<sequence>MDVKKVREDVNLKHQELHDDMLREVAVVQNDYATLYKKADIICDIVMKYVTLYESLSPQITQLYTTDNQQFGDVILMLKDLKESVLKPATSSIITPEFLSQKLTQFEAILHKQLAPLSTISNLLPTGARGTKESWRRFSCEGWR</sequence>
<organism evidence="1 2">
    <name type="scientific">Lactuca saligna</name>
    <name type="common">Willowleaf lettuce</name>
    <dbReference type="NCBI Taxonomy" id="75948"/>
    <lineage>
        <taxon>Eukaryota</taxon>
        <taxon>Viridiplantae</taxon>
        <taxon>Streptophyta</taxon>
        <taxon>Embryophyta</taxon>
        <taxon>Tracheophyta</taxon>
        <taxon>Spermatophyta</taxon>
        <taxon>Magnoliopsida</taxon>
        <taxon>eudicotyledons</taxon>
        <taxon>Gunneridae</taxon>
        <taxon>Pentapetalae</taxon>
        <taxon>asterids</taxon>
        <taxon>campanulids</taxon>
        <taxon>Asterales</taxon>
        <taxon>Asteraceae</taxon>
        <taxon>Cichorioideae</taxon>
        <taxon>Cichorieae</taxon>
        <taxon>Lactucinae</taxon>
        <taxon>Lactuca</taxon>
    </lineage>
</organism>
<gene>
    <name evidence="1" type="ORF">LSALG_LOCUS25463</name>
</gene>
<accession>A0AA35Z5H7</accession>
<dbReference type="AlphaFoldDB" id="A0AA35Z5H7"/>
<dbReference type="Proteomes" id="UP001177003">
    <property type="component" value="Chromosome 5"/>
</dbReference>
<protein>
    <submittedName>
        <fullName evidence="1">Uncharacterized protein</fullName>
    </submittedName>
</protein>
<dbReference type="EMBL" id="OX465081">
    <property type="protein sequence ID" value="CAI9286023.1"/>
    <property type="molecule type" value="Genomic_DNA"/>
</dbReference>
<evidence type="ECO:0000313" key="1">
    <source>
        <dbReference type="EMBL" id="CAI9286023.1"/>
    </source>
</evidence>
<keyword evidence="2" id="KW-1185">Reference proteome</keyword>